<dbReference type="PANTHER" id="PTHR35970">
    <property type="entry name" value="SODIUM CHANNEL AND CLATHRIN LINKER 1"/>
    <property type="match status" value="1"/>
</dbReference>
<dbReference type="STRING" id="543379.A0A232FCJ9"/>
<feature type="coiled-coil region" evidence="1">
    <location>
        <begin position="274"/>
        <end position="362"/>
    </location>
</feature>
<evidence type="ECO:0000313" key="2">
    <source>
        <dbReference type="EMBL" id="OXU28178.1"/>
    </source>
</evidence>
<comment type="caution">
    <text evidence="2">The sequence shown here is derived from an EMBL/GenBank/DDBJ whole genome shotgun (WGS) entry which is preliminary data.</text>
</comment>
<feature type="coiled-coil region" evidence="1">
    <location>
        <begin position="460"/>
        <end position="512"/>
    </location>
</feature>
<proteinExistence type="predicted"/>
<dbReference type="GO" id="GO:0060271">
    <property type="term" value="P:cilium assembly"/>
    <property type="evidence" value="ECO:0007669"/>
    <property type="project" value="TreeGrafter"/>
</dbReference>
<evidence type="ECO:0000256" key="1">
    <source>
        <dbReference type="SAM" id="Coils"/>
    </source>
</evidence>
<feature type="coiled-coil region" evidence="1">
    <location>
        <begin position="24"/>
        <end position="72"/>
    </location>
</feature>
<dbReference type="PANTHER" id="PTHR35970:SF1">
    <property type="entry name" value="SODIUM CHANNEL AND CLATHRIN LINKER 1"/>
    <property type="match status" value="1"/>
</dbReference>
<feature type="coiled-coil region" evidence="1">
    <location>
        <begin position="403"/>
        <end position="430"/>
    </location>
</feature>
<accession>A0A232FCJ9</accession>
<dbReference type="AlphaFoldDB" id="A0A232FCJ9"/>
<organism evidence="2 3">
    <name type="scientific">Trichomalopsis sarcophagae</name>
    <dbReference type="NCBI Taxonomy" id="543379"/>
    <lineage>
        <taxon>Eukaryota</taxon>
        <taxon>Metazoa</taxon>
        <taxon>Ecdysozoa</taxon>
        <taxon>Arthropoda</taxon>
        <taxon>Hexapoda</taxon>
        <taxon>Insecta</taxon>
        <taxon>Pterygota</taxon>
        <taxon>Neoptera</taxon>
        <taxon>Endopterygota</taxon>
        <taxon>Hymenoptera</taxon>
        <taxon>Apocrita</taxon>
        <taxon>Proctotrupomorpha</taxon>
        <taxon>Chalcidoidea</taxon>
        <taxon>Pteromalidae</taxon>
        <taxon>Pteromalinae</taxon>
        <taxon>Trichomalopsis</taxon>
    </lineage>
</organism>
<evidence type="ECO:0008006" key="4">
    <source>
        <dbReference type="Google" id="ProtNLM"/>
    </source>
</evidence>
<protein>
    <recommendedName>
        <fullName evidence="4">Sodium channel and clathrin linker 1</fullName>
    </recommendedName>
</protein>
<dbReference type="InterPro" id="IPR038911">
    <property type="entry name" value="SCLT1"/>
</dbReference>
<reference evidence="2 3" key="1">
    <citation type="journal article" date="2017" name="Curr. Biol.">
        <title>The Evolution of Venom by Co-option of Single-Copy Genes.</title>
        <authorList>
            <person name="Martinson E.O."/>
            <person name="Mrinalini"/>
            <person name="Kelkar Y.D."/>
            <person name="Chang C.H."/>
            <person name="Werren J.H."/>
        </authorList>
    </citation>
    <scope>NUCLEOTIDE SEQUENCE [LARGE SCALE GENOMIC DNA]</scope>
    <source>
        <strain evidence="2 3">Alberta</strain>
        <tissue evidence="2">Whole body</tissue>
    </source>
</reference>
<name>A0A232FCJ9_9HYME</name>
<feature type="coiled-coil region" evidence="1">
    <location>
        <begin position="579"/>
        <end position="613"/>
    </location>
</feature>
<keyword evidence="1" id="KW-0175">Coiled coil</keyword>
<evidence type="ECO:0000313" key="3">
    <source>
        <dbReference type="Proteomes" id="UP000215335"/>
    </source>
</evidence>
<gene>
    <name evidence="2" type="ORF">TSAR_003629</name>
</gene>
<dbReference type="GO" id="GO:0005814">
    <property type="term" value="C:centriole"/>
    <property type="evidence" value="ECO:0007669"/>
    <property type="project" value="TreeGrafter"/>
</dbReference>
<dbReference type="Proteomes" id="UP000215335">
    <property type="component" value="Unassembled WGS sequence"/>
</dbReference>
<dbReference type="GO" id="GO:0045162">
    <property type="term" value="P:clustering of voltage-gated sodium channels"/>
    <property type="evidence" value="ECO:0007669"/>
    <property type="project" value="InterPro"/>
</dbReference>
<dbReference type="OrthoDB" id="551053at2759"/>
<dbReference type="EMBL" id="NNAY01000465">
    <property type="protein sequence ID" value="OXU28178.1"/>
    <property type="molecule type" value="Genomic_DNA"/>
</dbReference>
<sequence length="632" mass="74635">MKEPVTGTEDSVLRHKFDDQNTILHEYEAIVSSLKEELTNCKLEQSKLRLEIETLRKENQKASESIRRSLTECDHRVCNDIAYDKEAYANLEKQVTILQMEKDSVLQLWKMALKAIDILEEELKTVHKEDRNTKFYQEKINNIKETYSEAIRALEVKLNAAKDNFFQQQALWEQSKQKIDQLTREKNEISQQLSFSQQQTLEKEKNYQASIDHLKESLSHFKSELEQTKQSKIDLEEKLKNAQIHVNTMLVKDREAKCKVSDAVDLVEATMKEKEVVLRREAQLLEEKNRLENQLSKLSEEYTSRLETEVLKAKEIYNKNVKKYLLEIKELKVQMREQATLLDRSQRELRLAEEELEKAKHSSDNNIQKSNLRISALEQTLHDRDLRLQSGDVSHKNVYDDRIYHLERQINHLQEKLSETTEKLRRVHLQNSREVDDHIREADDRARDIMDKCLNFERQLSRALMDKENLSADLHALEASFQKEIQKRNHEKMLLENKVKDLQEKVVSTENIVSESRILTDDVSSRRNVGQQTLMNSDSTTNILALQDKFDKKTKELTQHVETHQKLSNKWKEEANLLATKFQKRTQQLKTKINLLQKQNEELAKELLFYQQLLARCNTQMVRNLNRETDTR</sequence>
<feature type="coiled-coil region" evidence="1">
    <location>
        <begin position="144"/>
        <end position="245"/>
    </location>
</feature>
<keyword evidence="3" id="KW-1185">Reference proteome</keyword>